<dbReference type="STRING" id="314256.OG2516_18865"/>
<dbReference type="Pfam" id="PF02880">
    <property type="entry name" value="PGM_PMM_III"/>
    <property type="match status" value="1"/>
</dbReference>
<dbReference type="InterPro" id="IPR016066">
    <property type="entry name" value="A-D-PHexomutase_CS"/>
</dbReference>
<dbReference type="Pfam" id="PF02879">
    <property type="entry name" value="PGM_PMM_II"/>
    <property type="match status" value="1"/>
</dbReference>
<feature type="domain" description="Alpha-D-phosphohexomutase alpha/beta/alpha" evidence="11">
    <location>
        <begin position="254"/>
        <end position="351"/>
    </location>
</feature>
<dbReference type="Pfam" id="PF00408">
    <property type="entry name" value="PGM_PMM_IV"/>
    <property type="match status" value="1"/>
</dbReference>
<dbReference type="Gene3D" id="3.40.120.10">
    <property type="entry name" value="Alpha-D-Glucose-1,6-Bisphosphate, subunit A, domain 3"/>
    <property type="match status" value="3"/>
</dbReference>
<gene>
    <name evidence="12" type="ORF">OG2516_18865</name>
</gene>
<dbReference type="PANTHER" id="PTHR42946:SF1">
    <property type="entry name" value="PHOSPHOGLUCOMUTASE (ALPHA-D-GLUCOSE-1,6-BISPHOSPHATE-DEPENDENT)"/>
    <property type="match status" value="1"/>
</dbReference>
<evidence type="ECO:0000259" key="9">
    <source>
        <dbReference type="Pfam" id="PF02878"/>
    </source>
</evidence>
<dbReference type="Gene3D" id="3.30.310.50">
    <property type="entry name" value="Alpha-D-phosphohexomutase, C-terminal domain"/>
    <property type="match status" value="1"/>
</dbReference>
<evidence type="ECO:0000256" key="1">
    <source>
        <dbReference type="ARBA" id="ARBA00001946"/>
    </source>
</evidence>
<keyword evidence="5 7" id="KW-0460">Magnesium</keyword>
<dbReference type="InterPro" id="IPR005845">
    <property type="entry name" value="A-D-PHexomutase_a/b/a-II"/>
</dbReference>
<dbReference type="Pfam" id="PF02878">
    <property type="entry name" value="PGM_PMM_I"/>
    <property type="match status" value="1"/>
</dbReference>
<dbReference type="CDD" id="cd03088">
    <property type="entry name" value="ManB"/>
    <property type="match status" value="1"/>
</dbReference>
<evidence type="ECO:0000259" key="8">
    <source>
        <dbReference type="Pfam" id="PF00408"/>
    </source>
</evidence>
<dbReference type="AlphaFoldDB" id="Q2CBU5"/>
<organism evidence="12 13">
    <name type="scientific">Oceanicola granulosus (strain ATCC BAA-861 / DSM 15982 / KCTC 12143 / HTCC2516)</name>
    <dbReference type="NCBI Taxonomy" id="314256"/>
    <lineage>
        <taxon>Bacteria</taxon>
        <taxon>Pseudomonadati</taxon>
        <taxon>Pseudomonadota</taxon>
        <taxon>Alphaproteobacteria</taxon>
        <taxon>Rhodobacterales</taxon>
        <taxon>Roseobacteraceae</taxon>
        <taxon>Oceanicola</taxon>
    </lineage>
</organism>
<dbReference type="PROSITE" id="PS00710">
    <property type="entry name" value="PGM_PMM"/>
    <property type="match status" value="1"/>
</dbReference>
<evidence type="ECO:0000256" key="3">
    <source>
        <dbReference type="ARBA" id="ARBA00022553"/>
    </source>
</evidence>
<dbReference type="GO" id="GO:0005975">
    <property type="term" value="P:carbohydrate metabolic process"/>
    <property type="evidence" value="ECO:0007669"/>
    <property type="project" value="InterPro"/>
</dbReference>
<evidence type="ECO:0000256" key="2">
    <source>
        <dbReference type="ARBA" id="ARBA00010231"/>
    </source>
</evidence>
<dbReference type="InterPro" id="IPR005844">
    <property type="entry name" value="A-D-PHexomutase_a/b/a-I"/>
</dbReference>
<accession>Q2CBU5</accession>
<dbReference type="SUPFAM" id="SSF55957">
    <property type="entry name" value="Phosphoglucomutase, C-terminal domain"/>
    <property type="match status" value="1"/>
</dbReference>
<feature type="domain" description="Alpha-D-phosphohexomutase alpha/beta/alpha" evidence="9">
    <location>
        <begin position="4"/>
        <end position="125"/>
    </location>
</feature>
<dbReference type="Proteomes" id="UP000003635">
    <property type="component" value="Unassembled WGS sequence"/>
</dbReference>
<dbReference type="InterPro" id="IPR016055">
    <property type="entry name" value="A-D-PHexomutase_a/b/a-I/II/III"/>
</dbReference>
<keyword evidence="6" id="KW-0413">Isomerase</keyword>
<evidence type="ECO:0000259" key="10">
    <source>
        <dbReference type="Pfam" id="PF02879"/>
    </source>
</evidence>
<proteinExistence type="inferred from homology"/>
<evidence type="ECO:0000256" key="4">
    <source>
        <dbReference type="ARBA" id="ARBA00022723"/>
    </source>
</evidence>
<dbReference type="OrthoDB" id="9803322at2"/>
<comment type="similarity">
    <text evidence="2 7">Belongs to the phosphohexose mutase family.</text>
</comment>
<evidence type="ECO:0000256" key="7">
    <source>
        <dbReference type="RuleBase" id="RU004326"/>
    </source>
</evidence>
<evidence type="ECO:0000256" key="6">
    <source>
        <dbReference type="ARBA" id="ARBA00023235"/>
    </source>
</evidence>
<dbReference type="GO" id="GO:0000287">
    <property type="term" value="F:magnesium ion binding"/>
    <property type="evidence" value="ECO:0007669"/>
    <property type="project" value="InterPro"/>
</dbReference>
<dbReference type="InterPro" id="IPR005843">
    <property type="entry name" value="A-D-PHexomutase_C"/>
</dbReference>
<keyword evidence="13" id="KW-1185">Reference proteome</keyword>
<dbReference type="InterPro" id="IPR036900">
    <property type="entry name" value="A-D-PHexomutase_C_sf"/>
</dbReference>
<dbReference type="InterPro" id="IPR050060">
    <property type="entry name" value="Phosphoglucosamine_mutase"/>
</dbReference>
<protein>
    <submittedName>
        <fullName evidence="12">Phosphoglucomutase/phosphomannomutase</fullName>
    </submittedName>
</protein>
<evidence type="ECO:0000256" key="5">
    <source>
        <dbReference type="ARBA" id="ARBA00022842"/>
    </source>
</evidence>
<feature type="domain" description="Alpha-D-phosphohexomutase alpha/beta/alpha" evidence="10">
    <location>
        <begin position="158"/>
        <end position="241"/>
    </location>
</feature>
<evidence type="ECO:0000313" key="13">
    <source>
        <dbReference type="Proteomes" id="UP000003635"/>
    </source>
</evidence>
<dbReference type="RefSeq" id="WP_007257267.1">
    <property type="nucleotide sequence ID" value="NZ_CH724112.1"/>
</dbReference>
<comment type="caution">
    <text evidence="12">The sequence shown here is derived from an EMBL/GenBank/DDBJ whole genome shotgun (WGS) entry which is preliminary data.</text>
</comment>
<evidence type="ECO:0000313" key="12">
    <source>
        <dbReference type="EMBL" id="EAR50109.1"/>
    </source>
</evidence>
<dbReference type="InterPro" id="IPR005846">
    <property type="entry name" value="A-D-PHexomutase_a/b/a-III"/>
</dbReference>
<dbReference type="eggNOG" id="COG1109">
    <property type="taxonomic scope" value="Bacteria"/>
</dbReference>
<keyword evidence="4 7" id="KW-0479">Metal-binding</keyword>
<dbReference type="HOGENOM" id="CLU_045514_1_0_5"/>
<comment type="cofactor">
    <cofactor evidence="1">
        <name>Mg(2+)</name>
        <dbReference type="ChEBI" id="CHEBI:18420"/>
    </cofactor>
</comment>
<reference evidence="12 13" key="1">
    <citation type="journal article" date="2010" name="J. Bacteriol.">
        <title>Genome sequences of Oceanicola granulosus HTCC2516(T) and Oceanicola batsensis HTCC2597(TDelta).</title>
        <authorList>
            <person name="Thrash J.C."/>
            <person name="Cho J.C."/>
            <person name="Vergin K.L."/>
            <person name="Giovannoni S.J."/>
        </authorList>
    </citation>
    <scope>NUCLEOTIDE SEQUENCE [LARGE SCALE GENOMIC DNA]</scope>
    <source>
        <strain evidence="13">ATCC BAA-861 / DSM 15982 / KCTC 12143 / HTCC2516</strain>
    </source>
</reference>
<name>Q2CBU5_OCEGH</name>
<dbReference type="SUPFAM" id="SSF53738">
    <property type="entry name" value="Phosphoglucomutase, first 3 domains"/>
    <property type="match status" value="3"/>
</dbReference>
<keyword evidence="3" id="KW-0597">Phosphoprotein</keyword>
<evidence type="ECO:0000259" key="11">
    <source>
        <dbReference type="Pfam" id="PF02880"/>
    </source>
</evidence>
<dbReference type="EMBL" id="AAOT01000036">
    <property type="protein sequence ID" value="EAR50109.1"/>
    <property type="molecule type" value="Genomic_DNA"/>
</dbReference>
<sequence>MAPKFGTSGLRGLVVEMTDALVADHVTAFLAACDTGGRVCVGRDLRPSSPAIAATVVAALRAAGATAIECGALPTPALALAAQAHGAGAVMVTGSHIPADRNGLKFYTRAGEITKADEAAITAALGTAPEGASGESETDPEAAARFGARYVTAYRGALAGRRVGVYSHSAVGRDLLAGVLSGCGAEVVELARSEDFIPVDTEAVDPATRTRLAAWAAEHRLDAIASTDGDSDRPMLTDETGRVIPGDVLGQITAAALEASVVVTPISSNSGVTAKGFGEVIHTRIGSPYVIAAMEDAGGDVAGYEANGGFLLGFPAQGSAGPLPPLATRDAFLPILAPLAAAGTAGLAALVAAEPPRFTAADRLQGIPTERSRAAIETLRADPAARAAFLAFAGEETGLDETDGLRMTLADTTILHLRPSGNAPECRLYVEADSQDRAEALLAEGLERLGTLLG</sequence>
<dbReference type="PANTHER" id="PTHR42946">
    <property type="entry name" value="PHOSPHOHEXOSE MUTASE"/>
    <property type="match status" value="1"/>
</dbReference>
<dbReference type="GO" id="GO:0004615">
    <property type="term" value="F:phosphomannomutase activity"/>
    <property type="evidence" value="ECO:0007669"/>
    <property type="project" value="TreeGrafter"/>
</dbReference>
<feature type="domain" description="Alpha-D-phosphohexomutase C-terminal" evidence="8">
    <location>
        <begin position="382"/>
        <end position="444"/>
    </location>
</feature>